<proteinExistence type="predicted"/>
<protein>
    <submittedName>
        <fullName evidence="3">(rape) hypothetical protein</fullName>
    </submittedName>
</protein>
<organism evidence="3">
    <name type="scientific">Brassica napus</name>
    <name type="common">Rape</name>
    <dbReference type="NCBI Taxonomy" id="3708"/>
    <lineage>
        <taxon>Eukaryota</taxon>
        <taxon>Viridiplantae</taxon>
        <taxon>Streptophyta</taxon>
        <taxon>Embryophyta</taxon>
        <taxon>Tracheophyta</taxon>
        <taxon>Spermatophyta</taxon>
        <taxon>Magnoliopsida</taxon>
        <taxon>eudicotyledons</taxon>
        <taxon>Gunneridae</taxon>
        <taxon>Pentapetalae</taxon>
        <taxon>rosids</taxon>
        <taxon>malvids</taxon>
        <taxon>Brassicales</taxon>
        <taxon>Brassicaceae</taxon>
        <taxon>Brassiceae</taxon>
        <taxon>Brassica</taxon>
    </lineage>
</organism>
<dbReference type="AlphaFoldDB" id="A0A816IC24"/>
<gene>
    <name evidence="3" type="ORF">DARMORV10_C03P68610.1</name>
</gene>
<feature type="region of interest" description="Disordered" evidence="1">
    <location>
        <begin position="334"/>
        <end position="354"/>
    </location>
</feature>
<feature type="non-terminal residue" evidence="3">
    <location>
        <position position="1"/>
    </location>
</feature>
<dbReference type="EMBL" id="HG994367">
    <property type="protein sequence ID" value="CAF1708427.1"/>
    <property type="molecule type" value="Genomic_DNA"/>
</dbReference>
<name>A0A816IC24_BRANA</name>
<feature type="compositionally biased region" description="Polar residues" evidence="1">
    <location>
        <begin position="410"/>
        <end position="424"/>
    </location>
</feature>
<feature type="region of interest" description="Disordered" evidence="1">
    <location>
        <begin position="383"/>
        <end position="424"/>
    </location>
</feature>
<reference evidence="3" key="1">
    <citation type="submission" date="2021-01" db="EMBL/GenBank/DDBJ databases">
        <authorList>
            <consortium name="Genoscope - CEA"/>
            <person name="William W."/>
        </authorList>
    </citation>
    <scope>NUCLEOTIDE SEQUENCE</scope>
</reference>
<sequence>SVYFIVSDSGEEGMGSSIHSTVQRPMADLAIGQLEEAESSSKLPPKLLAWGCYPTKLRLNIYSKAHVIGTIASYHQGSKDMEIIMGSQFGRLFELSVARCHNSAKLLNNFLCRQLLTVRKYELWFHFATHPLRFSLDWFHQVTGLNCGAFDAADSEAVDDPGSTMWHKLFDTMLGDIMVTDVLKMLRNPYLAPWKRVPLALIALVDGVICCSNKWLKLTSKYVEMLCDVEYFLEYPWGRESFLKTLPHLLPPYTREDSLGEIRHRLSQQTAAAYGFPLALQLFAFEAVPLLLAKIPNTQSTDNFLVNHLACENTIPILSINDIVEVEEDPDVNFSNGDTSFAPVRDEKENAGKGVRKVAQPNDQPVHRLNLRPRKPAAVIIEDISSSEDIEPEAPPQPDRCTHEDLKPWMNSSSNSWLVPSRNI</sequence>
<feature type="domain" description="DUF1985" evidence="2">
    <location>
        <begin position="111"/>
        <end position="245"/>
    </location>
</feature>
<dbReference type="PANTHER" id="PTHR48449:SF1">
    <property type="entry name" value="DUF1985 DOMAIN-CONTAINING PROTEIN"/>
    <property type="match status" value="1"/>
</dbReference>
<dbReference type="InterPro" id="IPR015410">
    <property type="entry name" value="DUF1985"/>
</dbReference>
<evidence type="ECO:0000256" key="1">
    <source>
        <dbReference type="SAM" id="MobiDB-lite"/>
    </source>
</evidence>
<dbReference type="Proteomes" id="UP001295469">
    <property type="component" value="Chromosome C03"/>
</dbReference>
<evidence type="ECO:0000259" key="2">
    <source>
        <dbReference type="Pfam" id="PF09331"/>
    </source>
</evidence>
<evidence type="ECO:0000313" key="3">
    <source>
        <dbReference type="EMBL" id="CAF1708427.1"/>
    </source>
</evidence>
<dbReference type="PANTHER" id="PTHR48449">
    <property type="entry name" value="DUF1985 DOMAIN-CONTAINING PROTEIN"/>
    <property type="match status" value="1"/>
</dbReference>
<accession>A0A816IC24</accession>
<dbReference type="Pfam" id="PF09331">
    <property type="entry name" value="DUF1985"/>
    <property type="match status" value="1"/>
</dbReference>